<dbReference type="Proteomes" id="UP000178606">
    <property type="component" value="Unassembled WGS sequence"/>
</dbReference>
<feature type="transmembrane region" description="Helical" evidence="1">
    <location>
        <begin position="510"/>
        <end position="534"/>
    </location>
</feature>
<evidence type="ECO:0000313" key="4">
    <source>
        <dbReference type="EMBL" id="OGG46062.1"/>
    </source>
</evidence>
<feature type="domain" description="DUF6784" evidence="2">
    <location>
        <begin position="574"/>
        <end position="663"/>
    </location>
</feature>
<dbReference type="Pfam" id="PF20581">
    <property type="entry name" value="DUF6785"/>
    <property type="match status" value="1"/>
</dbReference>
<dbReference type="EMBL" id="MFKF01000345">
    <property type="protein sequence ID" value="OGG46062.1"/>
    <property type="molecule type" value="Genomic_DNA"/>
</dbReference>
<dbReference type="Pfam" id="PF20580">
    <property type="entry name" value="DUF6784"/>
    <property type="match status" value="1"/>
</dbReference>
<dbReference type="AlphaFoldDB" id="A0A1F6CAR7"/>
<evidence type="ECO:0000259" key="3">
    <source>
        <dbReference type="Pfam" id="PF20581"/>
    </source>
</evidence>
<feature type="transmembrane region" description="Helical" evidence="1">
    <location>
        <begin position="572"/>
        <end position="588"/>
    </location>
</feature>
<feature type="transmembrane region" description="Helical" evidence="1">
    <location>
        <begin position="297"/>
        <end position="315"/>
    </location>
</feature>
<evidence type="ECO:0000256" key="1">
    <source>
        <dbReference type="SAM" id="Phobius"/>
    </source>
</evidence>
<feature type="transmembrane region" description="Helical" evidence="1">
    <location>
        <begin position="600"/>
        <end position="622"/>
    </location>
</feature>
<keyword evidence="1" id="KW-1133">Transmembrane helix</keyword>
<protein>
    <submittedName>
        <fullName evidence="4">Uncharacterized protein</fullName>
    </submittedName>
</protein>
<name>A0A1F6CAR7_HANXR</name>
<sequence>MAEPFIMAKWVMTDRDQTDLRGISVRAMAIGFAGAIIAVLWTTHSQYVAHSAAVNFSHFPLAGLCLFLFTILLFNLLGWMFGERFSLSPLELLTILAMNLTASVVPVRGLIGWLLPVIASPFYFATPENGWASYLHDHIAPWIAPRNTGNAMGYFFEGAPPGVEVYYGIWALPLFWWMAFVAAVFVLSMCVTVILRKQWVEHENLNYPIVGVGIEIANRSRTDGFLPPFVFDKPFKFGFAASLCLAVWQIVTYFAPGLPSPPLLTERWFTIAPGFPPFRVMASIFTLGFCFFANLEVLFSVWFFFIVFMVKNYAFNRLGLTLGTEADPWSAYGIVGWQSGGAFTLMVLWVLFVARRHLIGVLKKAAGIVGGVDDSDEMMRYRAATLGAIIGLGFMVLWLRAAGMQLLPALVFVAMTLILYVGVARIIVDTGIPYIAGPLTAQSAVIYTFGAGALSPGDLTTMAFTYAIVARNSGLFMSALAHIAKMADSARRDPSLNRTVDVWDHQRRRFVWAVLLAAMAGVVVGLAYTLYLGYEYGAYNFNEWAFGVGSPSFFDRATGFIRAPFATNWNKIGMFCAGGAAFLVLNITRYRLPWWPLHPIGLTVSSTFAIRAVVLCVFVVWGVKLLLIKIGGPNLYHRSKPFAVGLIVGWVTGVTASYLVDIVWFPGQGHPIHIY</sequence>
<feature type="transmembrane region" description="Helical" evidence="1">
    <location>
        <begin position="335"/>
        <end position="354"/>
    </location>
</feature>
<organism evidence="4 5">
    <name type="scientific">Handelsmanbacteria sp. (strain RIFCSPLOWO2_12_FULL_64_10)</name>
    <dbReference type="NCBI Taxonomy" id="1817868"/>
    <lineage>
        <taxon>Bacteria</taxon>
        <taxon>Candidatus Handelsmaniibacteriota</taxon>
    </lineage>
</organism>
<feature type="domain" description="DUF6785" evidence="3">
    <location>
        <begin position="25"/>
        <end position="537"/>
    </location>
</feature>
<feature type="transmembrane region" description="Helical" evidence="1">
    <location>
        <begin position="463"/>
        <end position="484"/>
    </location>
</feature>
<accession>A0A1F6CAR7</accession>
<feature type="transmembrane region" description="Helical" evidence="1">
    <location>
        <begin position="642"/>
        <end position="665"/>
    </location>
</feature>
<feature type="transmembrane region" description="Helical" evidence="1">
    <location>
        <begin position="61"/>
        <end position="81"/>
    </location>
</feature>
<feature type="transmembrane region" description="Helical" evidence="1">
    <location>
        <begin position="174"/>
        <end position="195"/>
    </location>
</feature>
<gene>
    <name evidence="4" type="ORF">A3F84_01965</name>
</gene>
<feature type="transmembrane region" description="Helical" evidence="1">
    <location>
        <begin position="93"/>
        <end position="115"/>
    </location>
</feature>
<dbReference type="InterPro" id="IPR046711">
    <property type="entry name" value="DUF6784"/>
</dbReference>
<evidence type="ECO:0000313" key="5">
    <source>
        <dbReference type="Proteomes" id="UP000178606"/>
    </source>
</evidence>
<feature type="transmembrane region" description="Helical" evidence="1">
    <location>
        <begin position="383"/>
        <end position="401"/>
    </location>
</feature>
<keyword evidence="1" id="KW-0472">Membrane</keyword>
<feature type="transmembrane region" description="Helical" evidence="1">
    <location>
        <begin position="20"/>
        <end position="41"/>
    </location>
</feature>
<comment type="caution">
    <text evidence="4">The sequence shown here is derived from an EMBL/GenBank/DDBJ whole genome shotgun (WGS) entry which is preliminary data.</text>
</comment>
<feature type="transmembrane region" description="Helical" evidence="1">
    <location>
        <begin position="435"/>
        <end position="457"/>
    </location>
</feature>
<dbReference type="InterPro" id="IPR046712">
    <property type="entry name" value="DUF6785"/>
</dbReference>
<reference evidence="4 5" key="1">
    <citation type="journal article" date="2016" name="Nat. Commun.">
        <title>Thousands of microbial genomes shed light on interconnected biogeochemical processes in an aquifer system.</title>
        <authorList>
            <person name="Anantharaman K."/>
            <person name="Brown C.T."/>
            <person name="Hug L.A."/>
            <person name="Sharon I."/>
            <person name="Castelle C.J."/>
            <person name="Probst A.J."/>
            <person name="Thomas B.C."/>
            <person name="Singh A."/>
            <person name="Wilkins M.J."/>
            <person name="Karaoz U."/>
            <person name="Brodie E.L."/>
            <person name="Williams K.H."/>
            <person name="Hubbard S.S."/>
            <person name="Banfield J.F."/>
        </authorList>
    </citation>
    <scope>NUCLEOTIDE SEQUENCE [LARGE SCALE GENOMIC DNA]</scope>
    <source>
        <strain evidence="5">RIFCSPLOWO2_12_FULL_64_10</strain>
    </source>
</reference>
<feature type="transmembrane region" description="Helical" evidence="1">
    <location>
        <begin position="407"/>
        <end position="428"/>
    </location>
</feature>
<proteinExistence type="predicted"/>
<evidence type="ECO:0000259" key="2">
    <source>
        <dbReference type="Pfam" id="PF20580"/>
    </source>
</evidence>
<keyword evidence="1" id="KW-0812">Transmembrane</keyword>